<feature type="binding site" evidence="10">
    <location>
        <position position="442"/>
    </location>
    <ligand>
        <name>substrate</name>
    </ligand>
</feature>
<keyword evidence="15" id="KW-1185">Reference proteome</keyword>
<feature type="binding site" evidence="11">
    <location>
        <position position="287"/>
    </location>
    <ligand>
        <name>Mn(2+)</name>
        <dbReference type="ChEBI" id="CHEBI:29035"/>
    </ligand>
</feature>
<feature type="transmembrane region" description="Helical" evidence="12">
    <location>
        <begin position="55"/>
        <end position="73"/>
    </location>
</feature>
<dbReference type="InterPro" id="IPR017850">
    <property type="entry name" value="Alkaline_phosphatase_core_sf"/>
</dbReference>
<dbReference type="Pfam" id="PF00884">
    <property type="entry name" value="Sulfatase"/>
    <property type="match status" value="1"/>
</dbReference>
<dbReference type="EMBL" id="MSZX01000001">
    <property type="protein sequence ID" value="OPA81097.1"/>
    <property type="molecule type" value="Genomic_DNA"/>
</dbReference>
<comment type="pathway">
    <text evidence="2">Cell wall biogenesis; lipoteichoic acid biosynthesis.</text>
</comment>
<evidence type="ECO:0000256" key="6">
    <source>
        <dbReference type="ARBA" id="ARBA00022989"/>
    </source>
</evidence>
<keyword evidence="10" id="KW-0479">Metal-binding</keyword>
<dbReference type="PANTHER" id="PTHR47371:SF3">
    <property type="entry name" value="PHOSPHOGLYCEROL TRANSFERASE I"/>
    <property type="match status" value="1"/>
</dbReference>
<organism evidence="14 15">
    <name type="scientific">Paenibacillus selenitireducens</name>
    <dbReference type="NCBI Taxonomy" id="1324314"/>
    <lineage>
        <taxon>Bacteria</taxon>
        <taxon>Bacillati</taxon>
        <taxon>Bacillota</taxon>
        <taxon>Bacilli</taxon>
        <taxon>Bacillales</taxon>
        <taxon>Paenibacillaceae</taxon>
        <taxon>Paenibacillus</taxon>
    </lineage>
</organism>
<dbReference type="InterPro" id="IPR000917">
    <property type="entry name" value="Sulfatase_N"/>
</dbReference>
<proteinExistence type="inferred from homology"/>
<evidence type="ECO:0000259" key="13">
    <source>
        <dbReference type="Pfam" id="PF00884"/>
    </source>
</evidence>
<comment type="subcellular location">
    <subcellularLocation>
        <location evidence="1">Cell membrane</location>
        <topology evidence="1">Multi-pass membrane protein</topology>
    </subcellularLocation>
</comment>
<dbReference type="GO" id="GO:0046872">
    <property type="term" value="F:metal ion binding"/>
    <property type="evidence" value="ECO:0007669"/>
    <property type="project" value="UniProtKB-KW"/>
</dbReference>
<protein>
    <submittedName>
        <fullName evidence="14">Phosphoglycerol transferase</fullName>
    </submittedName>
</protein>
<evidence type="ECO:0000256" key="1">
    <source>
        <dbReference type="ARBA" id="ARBA00004651"/>
    </source>
</evidence>
<dbReference type="Gene3D" id="3.30.1120.170">
    <property type="match status" value="1"/>
</dbReference>
<name>A0A1T2XMK7_9BACL</name>
<feature type="binding site" evidence="11">
    <location>
        <position position="329"/>
    </location>
    <ligand>
        <name>Mn(2+)</name>
        <dbReference type="ChEBI" id="CHEBI:29035"/>
    </ligand>
</feature>
<evidence type="ECO:0000256" key="9">
    <source>
        <dbReference type="PIRSR" id="PIRSR005091-1"/>
    </source>
</evidence>
<evidence type="ECO:0000256" key="10">
    <source>
        <dbReference type="PIRSR" id="PIRSR005091-2"/>
    </source>
</evidence>
<dbReference type="SUPFAM" id="SSF53649">
    <property type="entry name" value="Alkaline phosphatase-like"/>
    <property type="match status" value="1"/>
</dbReference>
<keyword evidence="10" id="KW-0464">Manganese</keyword>
<keyword evidence="14" id="KW-0808">Transferase</keyword>
<accession>A0A1T2XMK7</accession>
<evidence type="ECO:0000256" key="11">
    <source>
        <dbReference type="PIRSR" id="PIRSR005091-3"/>
    </source>
</evidence>
<dbReference type="PANTHER" id="PTHR47371">
    <property type="entry name" value="LIPOTEICHOIC ACID SYNTHASE"/>
    <property type="match status" value="1"/>
</dbReference>
<evidence type="ECO:0000256" key="5">
    <source>
        <dbReference type="ARBA" id="ARBA00022692"/>
    </source>
</evidence>
<evidence type="ECO:0000256" key="12">
    <source>
        <dbReference type="SAM" id="Phobius"/>
    </source>
</evidence>
<dbReference type="RefSeq" id="WP_078496822.1">
    <property type="nucleotide sequence ID" value="NZ_MSZX01000001.1"/>
</dbReference>
<keyword evidence="5 12" id="KW-0812">Transmembrane</keyword>
<dbReference type="InterPro" id="IPR012160">
    <property type="entry name" value="LtaS-like"/>
</dbReference>
<keyword evidence="4 8" id="KW-1003">Cell membrane</keyword>
<evidence type="ECO:0000256" key="7">
    <source>
        <dbReference type="ARBA" id="ARBA00023136"/>
    </source>
</evidence>
<dbReference type="PIRSF" id="PIRSF005091">
    <property type="entry name" value="Mmb_sulf_HI1246"/>
    <property type="match status" value="1"/>
</dbReference>
<feature type="transmembrane region" description="Helical" evidence="12">
    <location>
        <begin position="135"/>
        <end position="155"/>
    </location>
</feature>
<feature type="transmembrane region" description="Helical" evidence="12">
    <location>
        <begin position="176"/>
        <end position="198"/>
    </location>
</feature>
<feature type="domain" description="Sulfatase N-terminal" evidence="13">
    <location>
        <begin position="279"/>
        <end position="566"/>
    </location>
</feature>
<feature type="transmembrane region" description="Helical" evidence="12">
    <location>
        <begin position="80"/>
        <end position="101"/>
    </location>
</feature>
<feature type="binding site" evidence="11">
    <location>
        <position position="502"/>
    </location>
    <ligand>
        <name>Mn(2+)</name>
        <dbReference type="ChEBI" id="CHEBI:29035"/>
    </ligand>
</feature>
<evidence type="ECO:0000256" key="3">
    <source>
        <dbReference type="ARBA" id="ARBA00009983"/>
    </source>
</evidence>
<dbReference type="STRING" id="1324314.BVG16_01800"/>
<sequence>MNTPFPTAPRVKRIPLHLISRLPYAECMLFIVLIVYKLYLFDRFIAVPLVHMDKWDYVIGIGSIMLCSFWVWLLPKRGRWVSLFLLNLLLSTVFYADLVYYRYFQDFISIPVLLQAGQVSSLGDSIASLITWKDILFFVDLLLLMPITILVWIRVGRQKQRLRPLERQHGVRWRKAILRILLSAMIFTLGCVLTFMPIKQATNTWAKGIFAGNWWNVSLYNVTGLIGFHGYDINRYAQENWFSNNMLSAEEEAEVKQWFDAKHQQTDTKNDLFGAYKGKNIIVIQAEAFQNFMIHQKINGVEITPNLNKLIQESMYFSNFYHQTGQGRTSDADFSSHSSLHPLPTGSVFIRYPNHTYDMLPQILKDNGYATGVYHAYDASFWNRYIMYNHMGYDKFYSKKDFTIDEPLGWSLGDTSFFRQSLAYMEKTAQPFYSFLITLSSHHPYQLPASYQKLDVGEFKGTIFGDYLESVHYVDASLGTMIEQMIADGLWDNTILAFYGDHDNSIRDKAVMEQFLGTPINDLKFEQIMNQVPMLIHLPDGKHAATIDRVGGQLDMTPSLLYLLGIPTDTSYMMGNNLFTEDEKLVVLRSGAFTDGKVYYIPSADGLFKNGTCYDAATGEKQNVSLCQAKADQAKKQLEISDKTITYDLIRKFRETP</sequence>
<keyword evidence="7 8" id="KW-0472">Membrane</keyword>
<reference evidence="14 15" key="1">
    <citation type="submission" date="2017-01" db="EMBL/GenBank/DDBJ databases">
        <title>Genome analysis of Paenibacillus selenitrireducens ES3-24.</title>
        <authorList>
            <person name="Xu D."/>
            <person name="Yao R."/>
            <person name="Zheng S."/>
        </authorList>
    </citation>
    <scope>NUCLEOTIDE SEQUENCE [LARGE SCALE GENOMIC DNA]</scope>
    <source>
        <strain evidence="14 15">ES3-24</strain>
    </source>
</reference>
<keyword evidence="6 12" id="KW-1133">Transmembrane helix</keyword>
<evidence type="ECO:0000313" key="14">
    <source>
        <dbReference type="EMBL" id="OPA81097.1"/>
    </source>
</evidence>
<feature type="active site" evidence="9">
    <location>
        <position position="329"/>
    </location>
</feature>
<comment type="similarity">
    <text evidence="3 8">Belongs to the LTA synthase family.</text>
</comment>
<dbReference type="Proteomes" id="UP000190188">
    <property type="component" value="Unassembled WGS sequence"/>
</dbReference>
<dbReference type="GO" id="GO:0016740">
    <property type="term" value="F:transferase activity"/>
    <property type="evidence" value="ECO:0007669"/>
    <property type="project" value="UniProtKB-KW"/>
</dbReference>
<gene>
    <name evidence="14" type="ORF">BVG16_01800</name>
</gene>
<dbReference type="AlphaFoldDB" id="A0A1T2XMK7"/>
<dbReference type="InterPro" id="IPR050448">
    <property type="entry name" value="OpgB/LTA_synthase_biosynth"/>
</dbReference>
<feature type="binding site" evidence="11">
    <location>
        <position position="501"/>
    </location>
    <ligand>
        <name>Mn(2+)</name>
        <dbReference type="ChEBI" id="CHEBI:29035"/>
    </ligand>
</feature>
<feature type="transmembrane region" description="Helical" evidence="12">
    <location>
        <begin position="21"/>
        <end position="40"/>
    </location>
</feature>
<evidence type="ECO:0000256" key="4">
    <source>
        <dbReference type="ARBA" id="ARBA00022475"/>
    </source>
</evidence>
<comment type="caution">
    <text evidence="14">The sequence shown here is derived from an EMBL/GenBank/DDBJ whole genome shotgun (WGS) entry which is preliminary data.</text>
</comment>
<dbReference type="OrthoDB" id="5901192at2"/>
<dbReference type="Gene3D" id="3.40.720.10">
    <property type="entry name" value="Alkaline Phosphatase, subunit A"/>
    <property type="match status" value="1"/>
</dbReference>
<dbReference type="CDD" id="cd16015">
    <property type="entry name" value="LTA_synthase"/>
    <property type="match status" value="1"/>
</dbReference>
<evidence type="ECO:0000256" key="2">
    <source>
        <dbReference type="ARBA" id="ARBA00004936"/>
    </source>
</evidence>
<dbReference type="GO" id="GO:0005886">
    <property type="term" value="C:plasma membrane"/>
    <property type="evidence" value="ECO:0007669"/>
    <property type="project" value="UniProtKB-SubCell"/>
</dbReference>
<evidence type="ECO:0000313" key="15">
    <source>
        <dbReference type="Proteomes" id="UP000190188"/>
    </source>
</evidence>
<evidence type="ECO:0000256" key="8">
    <source>
        <dbReference type="PIRNR" id="PIRNR005091"/>
    </source>
</evidence>